<name>A0A2P2LQ48_RHIMU</name>
<protein>
    <submittedName>
        <fullName evidence="1">Uncharacterized protein</fullName>
    </submittedName>
</protein>
<organism evidence="1">
    <name type="scientific">Rhizophora mucronata</name>
    <name type="common">Asiatic mangrove</name>
    <dbReference type="NCBI Taxonomy" id="61149"/>
    <lineage>
        <taxon>Eukaryota</taxon>
        <taxon>Viridiplantae</taxon>
        <taxon>Streptophyta</taxon>
        <taxon>Embryophyta</taxon>
        <taxon>Tracheophyta</taxon>
        <taxon>Spermatophyta</taxon>
        <taxon>Magnoliopsida</taxon>
        <taxon>eudicotyledons</taxon>
        <taxon>Gunneridae</taxon>
        <taxon>Pentapetalae</taxon>
        <taxon>rosids</taxon>
        <taxon>fabids</taxon>
        <taxon>Malpighiales</taxon>
        <taxon>Rhizophoraceae</taxon>
        <taxon>Rhizophora</taxon>
    </lineage>
</organism>
<dbReference type="AlphaFoldDB" id="A0A2P2LQ48"/>
<accession>A0A2P2LQ48</accession>
<evidence type="ECO:0000313" key="1">
    <source>
        <dbReference type="EMBL" id="MBX20099.1"/>
    </source>
</evidence>
<dbReference type="EMBL" id="GGEC01039615">
    <property type="protein sequence ID" value="MBX20099.1"/>
    <property type="molecule type" value="Transcribed_RNA"/>
</dbReference>
<reference evidence="1" key="1">
    <citation type="submission" date="2018-02" db="EMBL/GenBank/DDBJ databases">
        <title>Rhizophora mucronata_Transcriptome.</title>
        <authorList>
            <person name="Meera S.P."/>
            <person name="Sreeshan A."/>
            <person name="Augustine A."/>
        </authorList>
    </citation>
    <scope>NUCLEOTIDE SEQUENCE</scope>
    <source>
        <tissue evidence="1">Leaf</tissue>
    </source>
</reference>
<sequence>MRTSNWEFQLQCLCSHHQYLTNSKPFREHIGVEKLLTCLRMDYWDCLFFLLQFLSVECLV</sequence>
<proteinExistence type="predicted"/>